<evidence type="ECO:0000256" key="1">
    <source>
        <dbReference type="PROSITE-ProRule" id="PRU00409"/>
    </source>
</evidence>
<evidence type="ECO:0000313" key="5">
    <source>
        <dbReference type="Proteomes" id="UP001176117"/>
    </source>
</evidence>
<sequence>MYLNSVLITGCAGDIGLGISTILREIPWINRIYGTDINDQFPAEYFYDTFFKVPRVTQADYIEVISDLVKKHNVELIIPVSEPELRFFYINNIKKINGVPLLMPSFNIMEIGFDKLHTANYLRENGYPFPWTVEVSEGNPLEIPCIIKSRDGSGSKTVNIVRDDNLSFYKNNNNYKNFIFQELLLPDDEEYTCGVFRTKKGISRTIIFKRVLAGGRTGYAEVVKNDTIEKLLISLSKNINFQGSVNFQLRMTKKGPIIFEINPRFSSTVVFRHKLGFKDVQWAILDLFNELKEEHLRIPNNIVGKKIFRADKEIIF</sequence>
<evidence type="ECO:0000313" key="4">
    <source>
        <dbReference type="EMBL" id="MDO0877953.1"/>
    </source>
</evidence>
<dbReference type="Pfam" id="PF02655">
    <property type="entry name" value="ATP-grasp_3"/>
    <property type="match status" value="1"/>
</dbReference>
<evidence type="ECO:0000259" key="3">
    <source>
        <dbReference type="PROSITE" id="PS50975"/>
    </source>
</evidence>
<name>A0AAW7TJS4_9BACL</name>
<accession>A0AAW7TJS4</accession>
<protein>
    <submittedName>
        <fullName evidence="4">ATP-grasp domain-containing protein</fullName>
    </submittedName>
</protein>
<dbReference type="InterPro" id="IPR048764">
    <property type="entry name" value="PylC_N"/>
</dbReference>
<dbReference type="Proteomes" id="UP001176117">
    <property type="component" value="Unassembled WGS sequence"/>
</dbReference>
<dbReference type="InterPro" id="IPR007110">
    <property type="entry name" value="Ig-like_dom"/>
</dbReference>
<dbReference type="PROSITE" id="PS50835">
    <property type="entry name" value="IG_LIKE"/>
    <property type="match status" value="1"/>
</dbReference>
<dbReference type="SUPFAM" id="SSF56059">
    <property type="entry name" value="Glutathione synthetase ATP-binding domain-like"/>
    <property type="match status" value="1"/>
</dbReference>
<dbReference type="InterPro" id="IPR011761">
    <property type="entry name" value="ATP-grasp"/>
</dbReference>
<dbReference type="InterPro" id="IPR003806">
    <property type="entry name" value="ATP-grasp_PylC-type"/>
</dbReference>
<keyword evidence="1" id="KW-0547">Nucleotide-binding</keyword>
<dbReference type="GO" id="GO:0046872">
    <property type="term" value="F:metal ion binding"/>
    <property type="evidence" value="ECO:0007669"/>
    <property type="project" value="InterPro"/>
</dbReference>
<dbReference type="PROSITE" id="PS50975">
    <property type="entry name" value="ATP_GRASP"/>
    <property type="match status" value="1"/>
</dbReference>
<comment type="caution">
    <text evidence="4">The sequence shown here is derived from an EMBL/GenBank/DDBJ whole genome shotgun (WGS) entry which is preliminary data.</text>
</comment>
<feature type="domain" description="Ig-like" evidence="2">
    <location>
        <begin position="104"/>
        <end position="203"/>
    </location>
</feature>
<dbReference type="Gene3D" id="3.30.470.20">
    <property type="entry name" value="ATP-grasp fold, B domain"/>
    <property type="match status" value="1"/>
</dbReference>
<organism evidence="4 5">
    <name type="scientific">Anoxybacillus gonensis</name>
    <dbReference type="NCBI Taxonomy" id="198467"/>
    <lineage>
        <taxon>Bacteria</taxon>
        <taxon>Bacillati</taxon>
        <taxon>Bacillota</taxon>
        <taxon>Bacilli</taxon>
        <taxon>Bacillales</taxon>
        <taxon>Anoxybacillaceae</taxon>
        <taxon>Anoxybacillus</taxon>
    </lineage>
</organism>
<dbReference type="GO" id="GO:0005524">
    <property type="term" value="F:ATP binding"/>
    <property type="evidence" value="ECO:0007669"/>
    <property type="project" value="UniProtKB-UniRule"/>
</dbReference>
<reference evidence="4" key="1">
    <citation type="submission" date="2022-05" db="EMBL/GenBank/DDBJ databases">
        <title>Genome-based reclassification of Anoxybacillus salavatliensis Cihan et al. as a later heterotypic synonym of Anoxybacillus gonensis Belduz et al. 2003.</title>
        <authorList>
            <person name="Inan Bektas K."/>
            <person name="Guler H.I."/>
            <person name="Belduz A.O."/>
            <person name="Canakci S."/>
        </authorList>
    </citation>
    <scope>NUCLEOTIDE SEQUENCE</scope>
    <source>
        <strain evidence="4">NCIMB 13933</strain>
    </source>
</reference>
<dbReference type="RefSeq" id="WP_049720904.1">
    <property type="nucleotide sequence ID" value="NZ_CP012152.1"/>
</dbReference>
<dbReference type="AlphaFoldDB" id="A0AAW7TJS4"/>
<dbReference type="Pfam" id="PF21360">
    <property type="entry name" value="PylC-like_N"/>
    <property type="match status" value="1"/>
</dbReference>
<feature type="domain" description="ATP-grasp" evidence="3">
    <location>
        <begin position="100"/>
        <end position="293"/>
    </location>
</feature>
<proteinExistence type="predicted"/>
<dbReference type="EMBL" id="JAMOGB010000007">
    <property type="protein sequence ID" value="MDO0877953.1"/>
    <property type="molecule type" value="Genomic_DNA"/>
</dbReference>
<dbReference type="Gene3D" id="3.40.50.20">
    <property type="match status" value="1"/>
</dbReference>
<keyword evidence="5" id="KW-1185">Reference proteome</keyword>
<gene>
    <name evidence="4" type="ORF">NBU54_09790</name>
</gene>
<keyword evidence="1" id="KW-0067">ATP-binding</keyword>
<evidence type="ECO:0000259" key="2">
    <source>
        <dbReference type="PROSITE" id="PS50835"/>
    </source>
</evidence>